<feature type="compositionally biased region" description="Basic residues" evidence="1">
    <location>
        <begin position="1"/>
        <end position="10"/>
    </location>
</feature>
<accession>A0A0G4E929</accession>
<dbReference type="EMBL" id="CDMY01000013">
    <property type="protein sequence ID" value="CEL91706.1"/>
    <property type="molecule type" value="Genomic_DNA"/>
</dbReference>
<feature type="region of interest" description="Disordered" evidence="1">
    <location>
        <begin position="1"/>
        <end position="33"/>
    </location>
</feature>
<proteinExistence type="predicted"/>
<name>A0A0G4E929_VITBC</name>
<evidence type="ECO:0000313" key="3">
    <source>
        <dbReference type="Proteomes" id="UP000041254"/>
    </source>
</evidence>
<dbReference type="InParanoid" id="A0A0G4E929"/>
<organism evidence="2 3">
    <name type="scientific">Vitrella brassicaformis (strain CCMP3155)</name>
    <dbReference type="NCBI Taxonomy" id="1169540"/>
    <lineage>
        <taxon>Eukaryota</taxon>
        <taxon>Sar</taxon>
        <taxon>Alveolata</taxon>
        <taxon>Colpodellida</taxon>
        <taxon>Vitrellaceae</taxon>
        <taxon>Vitrella</taxon>
    </lineage>
</organism>
<dbReference type="PhylomeDB" id="A0A0G4E929"/>
<dbReference type="AlphaFoldDB" id="A0A0G4E929"/>
<reference evidence="2 3" key="1">
    <citation type="submission" date="2014-11" db="EMBL/GenBank/DDBJ databases">
        <authorList>
            <person name="Zhu J."/>
            <person name="Qi W."/>
            <person name="Song R."/>
        </authorList>
    </citation>
    <scope>NUCLEOTIDE SEQUENCE [LARGE SCALE GENOMIC DNA]</scope>
</reference>
<keyword evidence="3" id="KW-1185">Reference proteome</keyword>
<evidence type="ECO:0000313" key="2">
    <source>
        <dbReference type="EMBL" id="CEL91706.1"/>
    </source>
</evidence>
<sequence>MSKVAPKRQRTAAVRRDDFSEEAGMDAGQTSDDAQHSVDVGAFAQRFSQIVTHLVMDTYCTAERRFWCRLSFSDAFEWGRRLTGLQSIVVRCLRYVPDQSAWAWRDRMDYGKGLQRAMNDKVTAVVEGHAEGRRAAQAGGGTLESIAFDDFDPPGDYGYEGDTTGDIDMDEMSEVTAIAENPPTLPPPLDPPPTLSALTSITGLSEKHCPRHDRLWQLPSLRTVQAAYYGEFDSAEVLGPLVRTAQHLKGLDMEIRPDILAESLTVIPVAAGGGQPGPLSQLELVGTLGVLGQSEHISINQWRNGLERLQAVLVERGCHSIKQLNVDFIDGPDPLTRTSSRRCRPWRPSRAPCV</sequence>
<dbReference type="VEuPathDB" id="CryptoDB:Vbra_10858"/>
<dbReference type="Proteomes" id="UP000041254">
    <property type="component" value="Unassembled WGS sequence"/>
</dbReference>
<protein>
    <submittedName>
        <fullName evidence="2">Uncharacterized protein</fullName>
    </submittedName>
</protein>
<gene>
    <name evidence="2" type="ORF">Vbra_10858</name>
</gene>
<evidence type="ECO:0000256" key="1">
    <source>
        <dbReference type="SAM" id="MobiDB-lite"/>
    </source>
</evidence>